<protein>
    <recommendedName>
        <fullName evidence="6">Protein YIPF</fullName>
    </recommendedName>
</protein>
<reference evidence="9" key="1">
    <citation type="submission" date="2020-11" db="EMBL/GenBank/DDBJ databases">
        <authorList>
            <person name="Tran Van P."/>
        </authorList>
    </citation>
    <scope>NUCLEOTIDE SEQUENCE</scope>
</reference>
<dbReference type="EMBL" id="OB660487">
    <property type="protein sequence ID" value="CAD7225039.1"/>
    <property type="molecule type" value="Genomic_DNA"/>
</dbReference>
<evidence type="ECO:0000313" key="9">
    <source>
        <dbReference type="EMBL" id="CAD7225039.1"/>
    </source>
</evidence>
<evidence type="ECO:0000256" key="7">
    <source>
        <dbReference type="SAM" id="MobiDB-lite"/>
    </source>
</evidence>
<dbReference type="GO" id="GO:0031267">
    <property type="term" value="F:small GTPase binding"/>
    <property type="evidence" value="ECO:0007669"/>
    <property type="project" value="InterPro"/>
</dbReference>
<feature type="domain" description="Yip1" evidence="8">
    <location>
        <begin position="37"/>
        <end position="207"/>
    </location>
</feature>
<dbReference type="OrthoDB" id="10256463at2759"/>
<feature type="compositionally biased region" description="Basic and acidic residues" evidence="7">
    <location>
        <begin position="305"/>
        <end position="319"/>
    </location>
</feature>
<proteinExistence type="inferred from homology"/>
<accession>A0A7R8ZM10</accession>
<dbReference type="InterPro" id="IPR006977">
    <property type="entry name" value="Yip1_dom"/>
</dbReference>
<feature type="compositionally biased region" description="Polar residues" evidence="7">
    <location>
        <begin position="271"/>
        <end position="283"/>
    </location>
</feature>
<keyword evidence="3 6" id="KW-0812">Transmembrane</keyword>
<keyword evidence="4 6" id="KW-1133">Transmembrane helix</keyword>
<sequence length="319" mass="35055">MLGDGVGKVATSAFWTIEYYQQFWDVGTQQVKDRIIWSMVPNPKRSYLESFIRPKPDLYGPFWISVTLIFLIAISGNLANYIAVAGSGTYVWQYDFHKVCYAATAVFSYVSLVPLGIWLVLWYNNVRGEVTFLEILCLYGYSMAIYIPISLLWVIQVSWFQWLLVLAGSLSSGFVLLLSLLPAIRKGGERTILPVSVAVIALHMILAVGFVMYFFSGAPAAGAVAAARPDNAGPTPIDVRQGRSIDPLDKEALSEVVDQSIPQIGKKSVQAKGSKQETGSKSSAESKDVGDIQSAKEQPQVNSVGEKKREVTKQDVKAT</sequence>
<evidence type="ECO:0000256" key="6">
    <source>
        <dbReference type="RuleBase" id="RU361264"/>
    </source>
</evidence>
<keyword evidence="5 6" id="KW-0472">Membrane</keyword>
<feature type="transmembrane region" description="Helical" evidence="6">
    <location>
        <begin position="62"/>
        <end position="82"/>
    </location>
</feature>
<gene>
    <name evidence="9" type="ORF">CTOB1V02_LOCUS2987</name>
</gene>
<dbReference type="PANTHER" id="PTHR12822:SF2">
    <property type="entry name" value="PROTEIN YIPF"/>
    <property type="match status" value="1"/>
</dbReference>
<feature type="transmembrane region" description="Helical" evidence="6">
    <location>
        <begin position="193"/>
        <end position="215"/>
    </location>
</feature>
<feature type="transmembrane region" description="Helical" evidence="6">
    <location>
        <begin position="135"/>
        <end position="155"/>
    </location>
</feature>
<evidence type="ECO:0000256" key="3">
    <source>
        <dbReference type="ARBA" id="ARBA00022692"/>
    </source>
</evidence>
<dbReference type="PANTHER" id="PTHR12822">
    <property type="entry name" value="PROTEIN YIPF"/>
    <property type="match status" value="1"/>
</dbReference>
<evidence type="ECO:0000256" key="1">
    <source>
        <dbReference type="ARBA" id="ARBA00004141"/>
    </source>
</evidence>
<evidence type="ECO:0000256" key="2">
    <source>
        <dbReference type="ARBA" id="ARBA00010596"/>
    </source>
</evidence>
<feature type="transmembrane region" description="Helical" evidence="6">
    <location>
        <begin position="161"/>
        <end position="181"/>
    </location>
</feature>
<feature type="region of interest" description="Disordered" evidence="7">
    <location>
        <begin position="264"/>
        <end position="319"/>
    </location>
</feature>
<evidence type="ECO:0000256" key="4">
    <source>
        <dbReference type="ARBA" id="ARBA00022989"/>
    </source>
</evidence>
<name>A0A7R8ZM10_9CRUS</name>
<evidence type="ECO:0000256" key="5">
    <source>
        <dbReference type="ARBA" id="ARBA00023136"/>
    </source>
</evidence>
<dbReference type="GO" id="GO:0000139">
    <property type="term" value="C:Golgi membrane"/>
    <property type="evidence" value="ECO:0007669"/>
    <property type="project" value="UniProtKB-SubCell"/>
</dbReference>
<organism evidence="9">
    <name type="scientific">Cyprideis torosa</name>
    <dbReference type="NCBI Taxonomy" id="163714"/>
    <lineage>
        <taxon>Eukaryota</taxon>
        <taxon>Metazoa</taxon>
        <taxon>Ecdysozoa</taxon>
        <taxon>Arthropoda</taxon>
        <taxon>Crustacea</taxon>
        <taxon>Oligostraca</taxon>
        <taxon>Ostracoda</taxon>
        <taxon>Podocopa</taxon>
        <taxon>Podocopida</taxon>
        <taxon>Cytherocopina</taxon>
        <taxon>Cytheroidea</taxon>
        <taxon>Cytherideidae</taxon>
        <taxon>Cyprideis</taxon>
    </lineage>
</organism>
<dbReference type="InterPro" id="IPR039765">
    <property type="entry name" value="Yip5/YIPF1/YIPF2"/>
</dbReference>
<feature type="transmembrane region" description="Helical" evidence="6">
    <location>
        <begin position="102"/>
        <end position="123"/>
    </location>
</feature>
<dbReference type="AlphaFoldDB" id="A0A7R8ZM10"/>
<dbReference type="Pfam" id="PF04893">
    <property type="entry name" value="Yip1"/>
    <property type="match status" value="1"/>
</dbReference>
<comment type="similarity">
    <text evidence="2 6">Belongs to the YIP1 family.</text>
</comment>
<evidence type="ECO:0000259" key="8">
    <source>
        <dbReference type="Pfam" id="PF04893"/>
    </source>
</evidence>
<dbReference type="GO" id="GO:0016192">
    <property type="term" value="P:vesicle-mediated transport"/>
    <property type="evidence" value="ECO:0007669"/>
    <property type="project" value="InterPro"/>
</dbReference>
<comment type="subcellular location">
    <subcellularLocation>
        <location evidence="6">Golgi apparatus membrane</location>
        <topology evidence="6">Multi-pass membrane protein</topology>
    </subcellularLocation>
    <subcellularLocation>
        <location evidence="1">Membrane</location>
        <topology evidence="1">Multi-pass membrane protein</topology>
    </subcellularLocation>
</comment>